<proteinExistence type="predicted"/>
<dbReference type="SUPFAM" id="SSF52309">
    <property type="entry name" value="N-(deoxy)ribosyltransferase-like"/>
    <property type="match status" value="1"/>
</dbReference>
<evidence type="ECO:0000313" key="1">
    <source>
        <dbReference type="EMBL" id="KKN02518.1"/>
    </source>
</evidence>
<dbReference type="Gene3D" id="3.40.50.450">
    <property type="match status" value="1"/>
</dbReference>
<protein>
    <recommendedName>
        <fullName evidence="2">Nucleoside 2-deoxyribosyltransferase</fullName>
    </recommendedName>
</protein>
<evidence type="ECO:0008006" key="2">
    <source>
        <dbReference type="Google" id="ProtNLM"/>
    </source>
</evidence>
<organism evidence="1">
    <name type="scientific">marine sediment metagenome</name>
    <dbReference type="NCBI Taxonomy" id="412755"/>
    <lineage>
        <taxon>unclassified sequences</taxon>
        <taxon>metagenomes</taxon>
        <taxon>ecological metagenomes</taxon>
    </lineage>
</organism>
<gene>
    <name evidence="1" type="ORF">LCGC14_1116900</name>
</gene>
<dbReference type="AlphaFoldDB" id="A0A0F9QAX3"/>
<reference evidence="1" key="1">
    <citation type="journal article" date="2015" name="Nature">
        <title>Complex archaea that bridge the gap between prokaryotes and eukaryotes.</title>
        <authorList>
            <person name="Spang A."/>
            <person name="Saw J.H."/>
            <person name="Jorgensen S.L."/>
            <person name="Zaremba-Niedzwiedzka K."/>
            <person name="Martijn J."/>
            <person name="Lind A.E."/>
            <person name="van Eijk R."/>
            <person name="Schleper C."/>
            <person name="Guy L."/>
            <person name="Ettema T.J."/>
        </authorList>
    </citation>
    <scope>NUCLEOTIDE SEQUENCE</scope>
</reference>
<accession>A0A0F9QAX3</accession>
<name>A0A0F9QAX3_9ZZZZ</name>
<sequence>MKTVYLAGPITGQTFDGCTDWREFAIKELSFADITGLSPMRAKDYLKNETFVGDEYQDTVLSSSRGIITRDRWDTTRCDLILVNFLGAERVSIGTVMEMAWADACRTPIIVVMKPEGDLHDHSMLREVTGFRVETLEEGLEIAKAILTP</sequence>
<dbReference type="EMBL" id="LAZR01005140">
    <property type="protein sequence ID" value="KKN02518.1"/>
    <property type="molecule type" value="Genomic_DNA"/>
</dbReference>
<comment type="caution">
    <text evidence="1">The sequence shown here is derived from an EMBL/GenBank/DDBJ whole genome shotgun (WGS) entry which is preliminary data.</text>
</comment>